<comment type="caution">
    <text evidence="1">The sequence shown here is derived from an EMBL/GenBank/DDBJ whole genome shotgun (WGS) entry which is preliminary data.</text>
</comment>
<evidence type="ECO:0000313" key="2">
    <source>
        <dbReference type="Proteomes" id="UP000316778"/>
    </source>
</evidence>
<gene>
    <name evidence="1" type="ORF">LX66_3936</name>
</gene>
<protein>
    <submittedName>
        <fullName evidence="1">Uncharacterized protein</fullName>
    </submittedName>
</protein>
<dbReference type="Proteomes" id="UP000316778">
    <property type="component" value="Unassembled WGS sequence"/>
</dbReference>
<organism evidence="1 2">
    <name type="scientific">Chitinophaga japonensis</name>
    <name type="common">Flexibacter japonensis</name>
    <dbReference type="NCBI Taxonomy" id="104662"/>
    <lineage>
        <taxon>Bacteria</taxon>
        <taxon>Pseudomonadati</taxon>
        <taxon>Bacteroidota</taxon>
        <taxon>Chitinophagia</taxon>
        <taxon>Chitinophagales</taxon>
        <taxon>Chitinophagaceae</taxon>
        <taxon>Chitinophaga</taxon>
    </lineage>
</organism>
<dbReference type="OrthoDB" id="645138at2"/>
<dbReference type="RefSeq" id="WP_145716658.1">
    <property type="nucleotide sequence ID" value="NZ_BAAAFY010000004.1"/>
</dbReference>
<name>A0A562SZY8_CHIJA</name>
<proteinExistence type="predicted"/>
<dbReference type="EMBL" id="VLLG01000004">
    <property type="protein sequence ID" value="TWI86673.1"/>
    <property type="molecule type" value="Genomic_DNA"/>
</dbReference>
<sequence>MAKEKNTALSKRILTDPSYARTRENMEEFSQAGKAGKLLRDSLRALLKYAQDARMSGRLSGALSRVIKSDTVNDRGKRTVTGGDLQLLQGFEFNKDAALSATFLAPHTASIDRATGVCQVDIAAFVPVVMIAPPLSATHFQLVAAASELDLAARTYVSDYTQTAELVYGADEQAAINLSLGLPANSAHPLFLVLGIKFYQEVNGKFYQLYADQYNASALVKIDQPAAAE</sequence>
<reference evidence="1 2" key="1">
    <citation type="journal article" date="2013" name="Stand. Genomic Sci.">
        <title>Genomic Encyclopedia of Type Strains, Phase I: The one thousand microbial genomes (KMG-I) project.</title>
        <authorList>
            <person name="Kyrpides N.C."/>
            <person name="Woyke T."/>
            <person name="Eisen J.A."/>
            <person name="Garrity G."/>
            <person name="Lilburn T.G."/>
            <person name="Beck B.J."/>
            <person name="Whitman W.B."/>
            <person name="Hugenholtz P."/>
            <person name="Klenk H.P."/>
        </authorList>
    </citation>
    <scope>NUCLEOTIDE SEQUENCE [LARGE SCALE GENOMIC DNA]</scope>
    <source>
        <strain evidence="1 2">DSM 13484</strain>
    </source>
</reference>
<accession>A0A562SZY8</accession>
<keyword evidence="2" id="KW-1185">Reference proteome</keyword>
<evidence type="ECO:0000313" key="1">
    <source>
        <dbReference type="EMBL" id="TWI86673.1"/>
    </source>
</evidence>
<dbReference type="AlphaFoldDB" id="A0A562SZY8"/>